<accession>A0AA94HRU7</accession>
<feature type="domain" description="N-acetyltransferase" evidence="3">
    <location>
        <begin position="13"/>
        <end position="168"/>
    </location>
</feature>
<evidence type="ECO:0000313" key="5">
    <source>
        <dbReference type="Proteomes" id="UP000182680"/>
    </source>
</evidence>
<name>A0AA94HRU7_DESDE</name>
<dbReference type="PANTHER" id="PTHR43800:SF1">
    <property type="entry name" value="PEPTIDYL-LYSINE N-ACETYLTRANSFERASE YJAB"/>
    <property type="match status" value="1"/>
</dbReference>
<comment type="caution">
    <text evidence="4">The sequence shown here is derived from an EMBL/GenBank/DDBJ whole genome shotgun (WGS) entry which is preliminary data.</text>
</comment>
<dbReference type="PANTHER" id="PTHR43800">
    <property type="entry name" value="PEPTIDYL-LYSINE N-ACETYLTRANSFERASE YJAB"/>
    <property type="match status" value="1"/>
</dbReference>
<organism evidence="4 5">
    <name type="scientific">Desulfovibrio desulfuricans</name>
    <dbReference type="NCBI Taxonomy" id="876"/>
    <lineage>
        <taxon>Bacteria</taxon>
        <taxon>Pseudomonadati</taxon>
        <taxon>Thermodesulfobacteriota</taxon>
        <taxon>Desulfovibrionia</taxon>
        <taxon>Desulfovibrionales</taxon>
        <taxon>Desulfovibrionaceae</taxon>
        <taxon>Desulfovibrio</taxon>
    </lineage>
</organism>
<dbReference type="AlphaFoldDB" id="A0AA94HRU7"/>
<protein>
    <submittedName>
        <fullName evidence="4">Acetyltransferase</fullName>
    </submittedName>
</protein>
<evidence type="ECO:0000256" key="2">
    <source>
        <dbReference type="ARBA" id="ARBA00023315"/>
    </source>
</evidence>
<proteinExistence type="predicted"/>
<dbReference type="OMA" id="NHVEMLF"/>
<keyword evidence="2" id="KW-0012">Acyltransferase</keyword>
<keyword evidence="1" id="KW-0808">Transferase</keyword>
<dbReference type="GO" id="GO:0016747">
    <property type="term" value="F:acyltransferase activity, transferring groups other than amino-acyl groups"/>
    <property type="evidence" value="ECO:0007669"/>
    <property type="project" value="InterPro"/>
</dbReference>
<dbReference type="CDD" id="cd04301">
    <property type="entry name" value="NAT_SF"/>
    <property type="match status" value="1"/>
</dbReference>
<dbReference type="PROSITE" id="PS51186">
    <property type="entry name" value="GNAT"/>
    <property type="match status" value="1"/>
</dbReference>
<dbReference type="Proteomes" id="UP000182680">
    <property type="component" value="Unassembled WGS sequence"/>
</dbReference>
<dbReference type="InterPro" id="IPR000182">
    <property type="entry name" value="GNAT_dom"/>
</dbReference>
<evidence type="ECO:0000256" key="1">
    <source>
        <dbReference type="ARBA" id="ARBA00022679"/>
    </source>
</evidence>
<evidence type="ECO:0000313" key="4">
    <source>
        <dbReference type="EMBL" id="SFW35357.1"/>
    </source>
</evidence>
<dbReference type="EMBL" id="FPIW01000011">
    <property type="protein sequence ID" value="SFW35357.1"/>
    <property type="molecule type" value="Genomic_DNA"/>
</dbReference>
<dbReference type="Gene3D" id="3.40.630.30">
    <property type="match status" value="1"/>
</dbReference>
<dbReference type="RefSeq" id="WP_012624103.1">
    <property type="nucleotide sequence ID" value="NZ_FPIW01000011.1"/>
</dbReference>
<dbReference type="SUPFAM" id="SSF55729">
    <property type="entry name" value="Acyl-CoA N-acyltransferases (Nat)"/>
    <property type="match status" value="1"/>
</dbReference>
<dbReference type="Pfam" id="PF00583">
    <property type="entry name" value="Acetyltransf_1"/>
    <property type="match status" value="1"/>
</dbReference>
<dbReference type="InterPro" id="IPR016181">
    <property type="entry name" value="Acyl_CoA_acyltransferase"/>
</dbReference>
<reference evidence="5" key="1">
    <citation type="submission" date="2016-11" db="EMBL/GenBank/DDBJ databases">
        <authorList>
            <person name="Jaros S."/>
            <person name="Januszkiewicz K."/>
            <person name="Wedrychowicz H."/>
        </authorList>
    </citation>
    <scope>NUCLEOTIDE SEQUENCE [LARGE SCALE GENOMIC DNA]</scope>
    <source>
        <strain evidence="5">DSM 7057</strain>
    </source>
</reference>
<sequence length="168" mass="19044">MNKCESPFSAPALHLRRAQPEDHAALTDLWRRSVEATHRFLSPLAVDELYTAVLRDYLPAVEEVWLAEYRLENETRARPAGFMGCNGPQVEMLFVEPAFFGRGVGKTLLQRAQQRATKEGFALTLDVNEQNPSALAFYRHMGFAVTGRSPLDSAGRPYPLLHMEWRAR</sequence>
<gene>
    <name evidence="4" type="ORF">SAMN02910291_00957</name>
</gene>
<evidence type="ECO:0000259" key="3">
    <source>
        <dbReference type="PROSITE" id="PS51186"/>
    </source>
</evidence>